<dbReference type="Pfam" id="PF13460">
    <property type="entry name" value="NAD_binding_10"/>
    <property type="match status" value="1"/>
</dbReference>
<dbReference type="OrthoDB" id="9790734at2"/>
<name>A0A2S6I6W6_9BACT</name>
<dbReference type="GO" id="GO:0004074">
    <property type="term" value="F:biliverdin reductase [NAD(P)H] activity"/>
    <property type="evidence" value="ECO:0007669"/>
    <property type="project" value="TreeGrafter"/>
</dbReference>
<dbReference type="GO" id="GO:0042602">
    <property type="term" value="F:riboflavin reductase (NADPH) activity"/>
    <property type="evidence" value="ECO:0007669"/>
    <property type="project" value="TreeGrafter"/>
</dbReference>
<dbReference type="InterPro" id="IPR051606">
    <property type="entry name" value="Polyketide_Oxido-like"/>
</dbReference>
<evidence type="ECO:0000313" key="3">
    <source>
        <dbReference type="Proteomes" id="UP000237662"/>
    </source>
</evidence>
<feature type="domain" description="NAD(P)-binding" evidence="1">
    <location>
        <begin position="8"/>
        <end position="199"/>
    </location>
</feature>
<dbReference type="Gene3D" id="3.40.50.720">
    <property type="entry name" value="NAD(P)-binding Rossmann-like Domain"/>
    <property type="match status" value="1"/>
</dbReference>
<evidence type="ECO:0000313" key="2">
    <source>
        <dbReference type="EMBL" id="PPK87243.1"/>
    </source>
</evidence>
<dbReference type="Proteomes" id="UP000237662">
    <property type="component" value="Unassembled WGS sequence"/>
</dbReference>
<protein>
    <submittedName>
        <fullName evidence="2">Putative NADH-flavin reductase</fullName>
    </submittedName>
</protein>
<dbReference type="PANTHER" id="PTHR43355">
    <property type="entry name" value="FLAVIN REDUCTASE (NADPH)"/>
    <property type="match status" value="1"/>
</dbReference>
<dbReference type="EMBL" id="PTJC01000005">
    <property type="protein sequence ID" value="PPK87243.1"/>
    <property type="molecule type" value="Genomic_DNA"/>
</dbReference>
<accession>A0A2S6I6W6</accession>
<evidence type="ECO:0000259" key="1">
    <source>
        <dbReference type="Pfam" id="PF13460"/>
    </source>
</evidence>
<keyword evidence="3" id="KW-1185">Reference proteome</keyword>
<dbReference type="InterPro" id="IPR016040">
    <property type="entry name" value="NAD(P)-bd_dom"/>
</dbReference>
<organism evidence="2 3">
    <name type="scientific">Neolewinella xylanilytica</name>
    <dbReference type="NCBI Taxonomy" id="1514080"/>
    <lineage>
        <taxon>Bacteria</taxon>
        <taxon>Pseudomonadati</taxon>
        <taxon>Bacteroidota</taxon>
        <taxon>Saprospiria</taxon>
        <taxon>Saprospirales</taxon>
        <taxon>Lewinellaceae</taxon>
        <taxon>Neolewinella</taxon>
    </lineage>
</organism>
<dbReference type="RefSeq" id="WP_104417857.1">
    <property type="nucleotide sequence ID" value="NZ_PTJC01000005.1"/>
</dbReference>
<sequence>MKTIALFGGTGQTGRELLSLALTRGYDVKALVRNPAKLSQTHPRLQVIAGDVLNPADVAATVASTDVVLSVFGHGKGSPDWLQTDGTKNILAAMRESRVKKIISLSGGGLPYPEKDEPKFADKAIRFIMNLAMPKVIHDAVAHHGVLAASGTDWIIVRAPRLTNDAKQGHYREGWVGVNASTKIARADLAEFLIKQVEDDRYVHQLPFVSY</sequence>
<dbReference type="InterPro" id="IPR036291">
    <property type="entry name" value="NAD(P)-bd_dom_sf"/>
</dbReference>
<dbReference type="SUPFAM" id="SSF51735">
    <property type="entry name" value="NAD(P)-binding Rossmann-fold domains"/>
    <property type="match status" value="1"/>
</dbReference>
<dbReference type="PANTHER" id="PTHR43355:SF2">
    <property type="entry name" value="FLAVIN REDUCTASE (NADPH)"/>
    <property type="match status" value="1"/>
</dbReference>
<gene>
    <name evidence="2" type="ORF">CLV84_0180</name>
</gene>
<comment type="caution">
    <text evidence="2">The sequence shown here is derived from an EMBL/GenBank/DDBJ whole genome shotgun (WGS) entry which is preliminary data.</text>
</comment>
<dbReference type="AlphaFoldDB" id="A0A2S6I6W6"/>
<proteinExistence type="predicted"/>
<reference evidence="2 3" key="1">
    <citation type="submission" date="2018-02" db="EMBL/GenBank/DDBJ databases">
        <title>Genomic Encyclopedia of Archaeal and Bacterial Type Strains, Phase II (KMG-II): from individual species to whole genera.</title>
        <authorList>
            <person name="Goeker M."/>
        </authorList>
    </citation>
    <scope>NUCLEOTIDE SEQUENCE [LARGE SCALE GENOMIC DNA]</scope>
    <source>
        <strain evidence="2 3">DSM 29526</strain>
    </source>
</reference>